<protein>
    <submittedName>
        <fullName evidence="1">Cobyrinic acid a,c-diamide synthase</fullName>
    </submittedName>
</protein>
<reference evidence="1" key="1">
    <citation type="journal article" date="2021" name="Proc. Natl. Acad. Sci. U.S.A.">
        <title>A Catalog of Tens of Thousands of Viruses from Human Metagenomes Reveals Hidden Associations with Chronic Diseases.</title>
        <authorList>
            <person name="Tisza M.J."/>
            <person name="Buck C.B."/>
        </authorList>
    </citation>
    <scope>NUCLEOTIDE SEQUENCE</scope>
    <source>
        <strain evidence="1">CtES717</strain>
    </source>
</reference>
<sequence>MIKIGFVGAYDKTDIILYIAKIISLIGKKVLVIDSTINQKAKYVVPVINPTKSYITEFEGMDIAVGFNNLQQIQEYLGTEDKKIDYDIVLIDIDSTEAINIYGMKEANKNYFVTSFDLYSLKRGIEILDGLNETVKLKKVLFSKYASSEEDDYLNFLSLGHKIVWESERIYFPFELGDQSVIIENQIISKIKVKRLSNQFRESLLYMAEEIVAPEDKGKVKKAFKQLEKEV</sequence>
<proteinExistence type="predicted"/>
<organism evidence="1">
    <name type="scientific">Siphoviridae sp. ctES717</name>
    <dbReference type="NCBI Taxonomy" id="2827564"/>
    <lineage>
        <taxon>Viruses</taxon>
        <taxon>Duplodnaviria</taxon>
        <taxon>Heunggongvirae</taxon>
        <taxon>Uroviricota</taxon>
        <taxon>Caudoviricetes</taxon>
    </lineage>
</organism>
<accession>A0A8S5RSA6</accession>
<dbReference type="EMBL" id="BK057795">
    <property type="protein sequence ID" value="DAE92251.1"/>
    <property type="molecule type" value="Genomic_DNA"/>
</dbReference>
<name>A0A8S5RSA6_9CAUD</name>
<evidence type="ECO:0000313" key="1">
    <source>
        <dbReference type="EMBL" id="DAE92251.1"/>
    </source>
</evidence>